<dbReference type="InterPro" id="IPR007823">
    <property type="entry name" value="RRP8"/>
</dbReference>
<evidence type="ECO:0000313" key="4">
    <source>
        <dbReference type="Proteomes" id="UP001189429"/>
    </source>
</evidence>
<protein>
    <recommendedName>
        <fullName evidence="1">Ribosomal RNA-processing protein 8</fullName>
        <ecNumber evidence="1">2.1.1.-</ecNumber>
    </recommendedName>
</protein>
<dbReference type="Gene3D" id="3.40.50.150">
    <property type="entry name" value="Vaccinia Virus protein VP39"/>
    <property type="match status" value="1"/>
</dbReference>
<keyword evidence="1" id="KW-0808">Transferase</keyword>
<comment type="similarity">
    <text evidence="1">Belongs to the methyltransferase superfamily. RRP8 family.</text>
</comment>
<comment type="caution">
    <text evidence="3">The sequence shown here is derived from an EMBL/GenBank/DDBJ whole genome shotgun (WGS) entry which is preliminary data.</text>
</comment>
<comment type="function">
    <text evidence="1">Probable methyltransferase required to silence rDNA.</text>
</comment>
<comment type="subcellular location">
    <subcellularLocation>
        <location evidence="1">Nucleus</location>
        <location evidence="1">Nucleolus</location>
    </subcellularLocation>
</comment>
<feature type="compositionally biased region" description="Low complexity" evidence="2">
    <location>
        <begin position="79"/>
        <end position="91"/>
    </location>
</feature>
<proteinExistence type="inferred from homology"/>
<dbReference type="EC" id="2.1.1.-" evidence="1"/>
<dbReference type="InterPro" id="IPR029063">
    <property type="entry name" value="SAM-dependent_MTases_sf"/>
</dbReference>
<evidence type="ECO:0000256" key="1">
    <source>
        <dbReference type="RuleBase" id="RU365074"/>
    </source>
</evidence>
<dbReference type="EMBL" id="CAUYUJ010010588">
    <property type="protein sequence ID" value="CAK0829762.1"/>
    <property type="molecule type" value="Genomic_DNA"/>
</dbReference>
<evidence type="ECO:0000313" key="3">
    <source>
        <dbReference type="EMBL" id="CAK0829762.1"/>
    </source>
</evidence>
<feature type="region of interest" description="Disordered" evidence="2">
    <location>
        <begin position="118"/>
        <end position="149"/>
    </location>
</feature>
<dbReference type="Pfam" id="PF05148">
    <property type="entry name" value="Methyltransf_8"/>
    <property type="match status" value="1"/>
</dbReference>
<keyword evidence="1" id="KW-0698">rRNA processing</keyword>
<keyword evidence="4" id="KW-1185">Reference proteome</keyword>
<dbReference type="PANTHER" id="PTHR12787:SF0">
    <property type="entry name" value="RIBOSOMAL RNA-PROCESSING PROTEIN 8"/>
    <property type="match status" value="1"/>
</dbReference>
<reference evidence="3" key="1">
    <citation type="submission" date="2023-10" db="EMBL/GenBank/DDBJ databases">
        <authorList>
            <person name="Chen Y."/>
            <person name="Shah S."/>
            <person name="Dougan E. K."/>
            <person name="Thang M."/>
            <person name="Chan C."/>
        </authorList>
    </citation>
    <scope>NUCLEOTIDE SEQUENCE [LARGE SCALE GENOMIC DNA]</scope>
</reference>
<name>A0ABN9SGX1_9DINO</name>
<keyword evidence="1" id="KW-0539">Nucleus</keyword>
<gene>
    <name evidence="3" type="ORF">PCOR1329_LOCUS28594</name>
</gene>
<dbReference type="CDD" id="cd02440">
    <property type="entry name" value="AdoMet_MTases"/>
    <property type="match status" value="1"/>
</dbReference>
<evidence type="ECO:0000256" key="2">
    <source>
        <dbReference type="SAM" id="MobiDB-lite"/>
    </source>
</evidence>
<feature type="region of interest" description="Disordered" evidence="2">
    <location>
        <begin position="79"/>
        <end position="103"/>
    </location>
</feature>
<keyword evidence="1" id="KW-0489">Methyltransferase</keyword>
<organism evidence="3 4">
    <name type="scientific">Prorocentrum cordatum</name>
    <dbReference type="NCBI Taxonomy" id="2364126"/>
    <lineage>
        <taxon>Eukaryota</taxon>
        <taxon>Sar</taxon>
        <taxon>Alveolata</taxon>
        <taxon>Dinophyceae</taxon>
        <taxon>Prorocentrales</taxon>
        <taxon>Prorocentraceae</taxon>
        <taxon>Prorocentrum</taxon>
    </lineage>
</organism>
<sequence length="400" mass="42754">MPPAAAAADVASPLGPACLLARCCSTARAAPHAGGRRGAGAAAPPSCGAGLALPALGGMAACAVRRCCARPARASRVARAAARAPAPRQRAGPQSQKAAAGPHVSAAYLLRQRRLSEKRAKSAQEVERERRWEQSMREKAQADTRSRSRRVEADRRCFPEPKSQSYPTCVATWHAKFKCLSSGDFFELAADDPDILPAYYEQAALESIMDEEDPIVPQAAQLLHEALRVHPAAPAAPRPWRVVDLGCGRATLATELAALPWPAGRAPAVTSVDAAPLAPGVEVHNIGELPANWAGRFDVAVLCRALWGTDYRATLGEARRVLRPSAEARLLVVEPFRRWWGKDKSRPQENILPGELQAAGFRLDASLCSNTELPAPGADGEGRPADRMEGVFQYIVAQLS</sequence>
<dbReference type="PANTHER" id="PTHR12787">
    <property type="entry name" value="RIBOSOMAL RNA-PROCESSING PROTEIN 8"/>
    <property type="match status" value="1"/>
</dbReference>
<dbReference type="Proteomes" id="UP001189429">
    <property type="component" value="Unassembled WGS sequence"/>
</dbReference>
<accession>A0ABN9SGX1</accession>
<keyword evidence="1" id="KW-0949">S-adenosyl-L-methionine</keyword>
<dbReference type="SUPFAM" id="SSF53335">
    <property type="entry name" value="S-adenosyl-L-methionine-dependent methyltransferases"/>
    <property type="match status" value="1"/>
</dbReference>